<organism evidence="1 2">
    <name type="scientific">Araneus ventricosus</name>
    <name type="common">Orbweaver spider</name>
    <name type="synonym">Epeira ventricosa</name>
    <dbReference type="NCBI Taxonomy" id="182803"/>
    <lineage>
        <taxon>Eukaryota</taxon>
        <taxon>Metazoa</taxon>
        <taxon>Ecdysozoa</taxon>
        <taxon>Arthropoda</taxon>
        <taxon>Chelicerata</taxon>
        <taxon>Arachnida</taxon>
        <taxon>Araneae</taxon>
        <taxon>Araneomorphae</taxon>
        <taxon>Entelegynae</taxon>
        <taxon>Araneoidea</taxon>
        <taxon>Araneidae</taxon>
        <taxon>Araneus</taxon>
    </lineage>
</organism>
<dbReference type="AlphaFoldDB" id="A0A4Y2N876"/>
<accession>A0A4Y2N876</accession>
<keyword evidence="2" id="KW-1185">Reference proteome</keyword>
<proteinExistence type="predicted"/>
<evidence type="ECO:0000313" key="2">
    <source>
        <dbReference type="Proteomes" id="UP000499080"/>
    </source>
</evidence>
<dbReference type="Proteomes" id="UP000499080">
    <property type="component" value="Unassembled WGS sequence"/>
</dbReference>
<sequence>ASGVIFIGKALVLRSSMTEFEVYAERLVVVKAYISSLKKGKRQKECAEQQIPRIGNSP</sequence>
<dbReference type="EMBL" id="BGPR01008720">
    <property type="protein sequence ID" value="GBN35595.1"/>
    <property type="molecule type" value="Genomic_DNA"/>
</dbReference>
<reference evidence="1 2" key="1">
    <citation type="journal article" date="2019" name="Sci. Rep.">
        <title>Orb-weaving spider Araneus ventricosus genome elucidates the spidroin gene catalogue.</title>
        <authorList>
            <person name="Kono N."/>
            <person name="Nakamura H."/>
            <person name="Ohtoshi R."/>
            <person name="Moran D.A.P."/>
            <person name="Shinohara A."/>
            <person name="Yoshida Y."/>
            <person name="Fujiwara M."/>
            <person name="Mori M."/>
            <person name="Tomita M."/>
            <person name="Arakawa K."/>
        </authorList>
    </citation>
    <scope>NUCLEOTIDE SEQUENCE [LARGE SCALE GENOMIC DNA]</scope>
</reference>
<evidence type="ECO:0000313" key="1">
    <source>
        <dbReference type="EMBL" id="GBN35595.1"/>
    </source>
</evidence>
<gene>
    <name evidence="1" type="ORF">AVEN_179645_1</name>
</gene>
<protein>
    <submittedName>
        <fullName evidence="1">Uncharacterized protein</fullName>
    </submittedName>
</protein>
<name>A0A4Y2N876_ARAVE</name>
<comment type="caution">
    <text evidence="1">The sequence shown here is derived from an EMBL/GenBank/DDBJ whole genome shotgun (WGS) entry which is preliminary data.</text>
</comment>
<feature type="non-terminal residue" evidence="1">
    <location>
        <position position="1"/>
    </location>
</feature>